<dbReference type="WBParaSite" id="ES5_v2.g22830.t1">
    <property type="protein sequence ID" value="ES5_v2.g22830.t1"/>
    <property type="gene ID" value="ES5_v2.g22830"/>
</dbReference>
<sequence>MFLKSKSDKIEMDVADFTGPIEIANIPGKGRGIIASEDIKAGTLLIVSKAFASGYSQDFLGPMNSATAKNVAQTLLINKAMKNLQKNPHRAKEVYDLYAGDDDMEKEEIPEGIIDAVRIIQIVEFNAFGFDGEANIEANLYILPSFFNHACPENACRTFYGDVMEVHAVVDVQKGKEICLSYISKPYLLDYSVRKEKFHDWNFTCNCRLCETDSKDEFSSKRAQMFAEFKEYAQANSKNHELVIAKGEKFLQQIRESYAKRNDFKIVLVELLKLLYRYYKAVKNGKECFKCWEEVVELVNKSCRYDIDLACMTYDLAHFLYKSNIAEKDGLVKKALEMSFCSDLEHFKMLNNV</sequence>
<name>A0AC34FZV2_9BILA</name>
<protein>
    <submittedName>
        <fullName evidence="2">SET domain-containing protein</fullName>
    </submittedName>
</protein>
<reference evidence="2" key="1">
    <citation type="submission" date="2022-11" db="UniProtKB">
        <authorList>
            <consortium name="WormBaseParasite"/>
        </authorList>
    </citation>
    <scope>IDENTIFICATION</scope>
</reference>
<evidence type="ECO:0000313" key="2">
    <source>
        <dbReference type="WBParaSite" id="ES5_v2.g22830.t1"/>
    </source>
</evidence>
<proteinExistence type="predicted"/>
<dbReference type="Proteomes" id="UP000887579">
    <property type="component" value="Unplaced"/>
</dbReference>
<accession>A0AC34FZV2</accession>
<evidence type="ECO:0000313" key="1">
    <source>
        <dbReference type="Proteomes" id="UP000887579"/>
    </source>
</evidence>
<organism evidence="1 2">
    <name type="scientific">Panagrolaimus sp. ES5</name>
    <dbReference type="NCBI Taxonomy" id="591445"/>
    <lineage>
        <taxon>Eukaryota</taxon>
        <taxon>Metazoa</taxon>
        <taxon>Ecdysozoa</taxon>
        <taxon>Nematoda</taxon>
        <taxon>Chromadorea</taxon>
        <taxon>Rhabditida</taxon>
        <taxon>Tylenchina</taxon>
        <taxon>Panagrolaimomorpha</taxon>
        <taxon>Panagrolaimoidea</taxon>
        <taxon>Panagrolaimidae</taxon>
        <taxon>Panagrolaimus</taxon>
    </lineage>
</organism>